<accession>A0A9Q3FL62</accession>
<dbReference type="OrthoDB" id="5431222at2759"/>
<dbReference type="Proteomes" id="UP000765509">
    <property type="component" value="Unassembled WGS sequence"/>
</dbReference>
<name>A0A9Q3FL62_9BASI</name>
<protein>
    <submittedName>
        <fullName evidence="2">Uncharacterized protein</fullName>
    </submittedName>
</protein>
<evidence type="ECO:0000313" key="2">
    <source>
        <dbReference type="EMBL" id="MBW0539818.1"/>
    </source>
</evidence>
<feature type="compositionally biased region" description="Basic and acidic residues" evidence="1">
    <location>
        <begin position="119"/>
        <end position="139"/>
    </location>
</feature>
<evidence type="ECO:0000256" key="1">
    <source>
        <dbReference type="SAM" id="MobiDB-lite"/>
    </source>
</evidence>
<organism evidence="2 3">
    <name type="scientific">Austropuccinia psidii MF-1</name>
    <dbReference type="NCBI Taxonomy" id="1389203"/>
    <lineage>
        <taxon>Eukaryota</taxon>
        <taxon>Fungi</taxon>
        <taxon>Dikarya</taxon>
        <taxon>Basidiomycota</taxon>
        <taxon>Pucciniomycotina</taxon>
        <taxon>Pucciniomycetes</taxon>
        <taxon>Pucciniales</taxon>
        <taxon>Sphaerophragmiaceae</taxon>
        <taxon>Austropuccinia</taxon>
    </lineage>
</organism>
<dbReference type="EMBL" id="AVOT02044473">
    <property type="protein sequence ID" value="MBW0539818.1"/>
    <property type="molecule type" value="Genomic_DNA"/>
</dbReference>
<dbReference type="AlphaFoldDB" id="A0A9Q3FL62"/>
<reference evidence="2" key="1">
    <citation type="submission" date="2021-03" db="EMBL/GenBank/DDBJ databases">
        <title>Draft genome sequence of rust myrtle Austropuccinia psidii MF-1, a brazilian biotype.</title>
        <authorList>
            <person name="Quecine M.C."/>
            <person name="Pachon D.M.R."/>
            <person name="Bonatelli M.L."/>
            <person name="Correr F.H."/>
            <person name="Franceschini L.M."/>
            <person name="Leite T.F."/>
            <person name="Margarido G.R.A."/>
            <person name="Almeida C.A."/>
            <person name="Ferrarezi J.A."/>
            <person name="Labate C.A."/>
        </authorList>
    </citation>
    <scope>NUCLEOTIDE SEQUENCE</scope>
    <source>
        <strain evidence="2">MF-1</strain>
    </source>
</reference>
<proteinExistence type="predicted"/>
<evidence type="ECO:0000313" key="3">
    <source>
        <dbReference type="Proteomes" id="UP000765509"/>
    </source>
</evidence>
<keyword evidence="3" id="KW-1185">Reference proteome</keyword>
<gene>
    <name evidence="2" type="ORF">O181_079533</name>
</gene>
<comment type="caution">
    <text evidence="2">The sequence shown here is derived from an EMBL/GenBank/DDBJ whole genome shotgun (WGS) entry which is preliminary data.</text>
</comment>
<feature type="region of interest" description="Disordered" evidence="1">
    <location>
        <begin position="119"/>
        <end position="152"/>
    </location>
</feature>
<sequence>MNKYLYDLCLKQSKRLKAIDPHMNIQIRNHKLLTQVPGSLEHAIKSMLKKDCTLDDTSNTLQEGRSITSICRYDTNSTGDNRENPNIEAKEAHDTEALRKTGICHSCLSPNHYGETCHKDREEIFPREEETRKTPEGSKSDSNSVGNGCGDD</sequence>